<keyword evidence="4" id="KW-0028">Amino-acid biosynthesis</keyword>
<sequence length="304" mass="32729">MKSYIGNTPLIKLQRITDSSCADIYVKFEGANPTGSMKDRMALSMIEGAERRGELKPGGKVVEYTGGSTGSSLAMICAMRGYKAHFVSSNGFAKEKLQTMRAFGATVEIIHAENGVLTAQIINQMIARAKELISEPDVFWPDQVNNPDNKLGYHLMGMEIINDLGTPIDEFVMAAGGGGCISGNAEILKEHTPTLRVTAVEPFYVRNVSGGDTTGKHKLEGIGLSFVPSILRKDLIDDVIPVKDEDAYKMARELATKEGIFGGITSGANVWAAVQRAKALGPGKKIVTVIIDSGLRYLNGDLFV</sequence>
<dbReference type="Gene3D" id="3.40.50.1100">
    <property type="match status" value="2"/>
</dbReference>
<comment type="caution">
    <text evidence="11">The sequence shown here is derived from an EMBL/GenBank/DDBJ whole genome shotgun (WGS) entry which is preliminary data.</text>
</comment>
<keyword evidence="14" id="KW-1185">Reference proteome</keyword>
<dbReference type="Pfam" id="PF00291">
    <property type="entry name" value="PALP"/>
    <property type="match status" value="1"/>
</dbReference>
<feature type="domain" description="Tryptophan synthase beta chain-like PALP" evidence="10">
    <location>
        <begin position="4"/>
        <end position="291"/>
    </location>
</feature>
<dbReference type="CDD" id="cd01561">
    <property type="entry name" value="CBS_like"/>
    <property type="match status" value="1"/>
</dbReference>
<dbReference type="SUPFAM" id="SSF53686">
    <property type="entry name" value="Tryptophan synthase beta subunit-like PLP-dependent enzymes"/>
    <property type="match status" value="1"/>
</dbReference>
<dbReference type="RefSeq" id="WP_119638557.1">
    <property type="nucleotide sequence ID" value="NZ_QXFJ01000008.1"/>
</dbReference>
<keyword evidence="6" id="KW-0663">Pyridoxal phosphate</keyword>
<dbReference type="InterPro" id="IPR001216">
    <property type="entry name" value="P-phosphate_BS"/>
</dbReference>
<dbReference type="InterPro" id="IPR036052">
    <property type="entry name" value="TrpB-like_PALP_sf"/>
</dbReference>
<evidence type="ECO:0000313" key="13">
    <source>
        <dbReference type="Proteomes" id="UP000284189"/>
    </source>
</evidence>
<reference evidence="11 13" key="1">
    <citation type="submission" date="2018-08" db="EMBL/GenBank/DDBJ databases">
        <title>Proposal of Muricauda 72 sp.nov. and Muricauda NH166 sp.nov., isolated from seawater.</title>
        <authorList>
            <person name="Cheng H."/>
            <person name="Wu Y.-H."/>
            <person name="Guo L.-L."/>
            <person name="Xu X.-W."/>
        </authorList>
    </citation>
    <scope>NUCLEOTIDE SEQUENCE [LARGE SCALE GENOMIC DNA]</scope>
    <source>
        <strain evidence="11 13">NH166</strain>
    </source>
</reference>
<comment type="similarity">
    <text evidence="2">Belongs to the cysteine synthase/cystathionine beta-synthase family.</text>
</comment>
<keyword evidence="7" id="KW-0198">Cysteine biosynthesis</keyword>
<dbReference type="PANTHER" id="PTHR10314">
    <property type="entry name" value="CYSTATHIONINE BETA-SYNTHASE"/>
    <property type="match status" value="1"/>
</dbReference>
<evidence type="ECO:0000256" key="3">
    <source>
        <dbReference type="ARBA" id="ARBA00019371"/>
    </source>
</evidence>
<dbReference type="Proteomes" id="UP000321528">
    <property type="component" value="Unassembled WGS sequence"/>
</dbReference>
<evidence type="ECO:0000259" key="10">
    <source>
        <dbReference type="Pfam" id="PF00291"/>
    </source>
</evidence>
<dbReference type="FunFam" id="3.40.50.1100:FF:000016">
    <property type="entry name" value="Cysteine synthase A"/>
    <property type="match status" value="1"/>
</dbReference>
<keyword evidence="5" id="KW-0808">Transferase</keyword>
<name>A0A418NB23_9FLAO</name>
<evidence type="ECO:0000256" key="2">
    <source>
        <dbReference type="ARBA" id="ARBA00007103"/>
    </source>
</evidence>
<evidence type="ECO:0000313" key="12">
    <source>
        <dbReference type="EMBL" id="TXK07452.1"/>
    </source>
</evidence>
<protein>
    <recommendedName>
        <fullName evidence="3">Cysteine synthase</fullName>
    </recommendedName>
    <alternativeName>
        <fullName evidence="8">O-acetylserine (thiol)-lyase</fullName>
    </alternativeName>
    <alternativeName>
        <fullName evidence="9">O-acetylserine sulfhydrylase</fullName>
    </alternativeName>
</protein>
<proteinExistence type="inferred from homology"/>
<evidence type="ECO:0000256" key="5">
    <source>
        <dbReference type="ARBA" id="ARBA00022679"/>
    </source>
</evidence>
<dbReference type="EMBL" id="QXFJ01000008">
    <property type="protein sequence ID" value="RIV73768.1"/>
    <property type="molecule type" value="Genomic_DNA"/>
</dbReference>
<organism evidence="11 13">
    <name type="scientific">Flagellimonas aequoris</name>
    <dbReference type="NCBI Taxonomy" id="2306997"/>
    <lineage>
        <taxon>Bacteria</taxon>
        <taxon>Pseudomonadati</taxon>
        <taxon>Bacteroidota</taxon>
        <taxon>Flavobacteriia</taxon>
        <taxon>Flavobacteriales</taxon>
        <taxon>Flavobacteriaceae</taxon>
        <taxon>Flagellimonas</taxon>
    </lineage>
</organism>
<dbReference type="Proteomes" id="UP000284189">
    <property type="component" value="Unassembled WGS sequence"/>
</dbReference>
<dbReference type="GO" id="GO:0006535">
    <property type="term" value="P:cysteine biosynthetic process from serine"/>
    <property type="evidence" value="ECO:0007669"/>
    <property type="project" value="InterPro"/>
</dbReference>
<evidence type="ECO:0000313" key="11">
    <source>
        <dbReference type="EMBL" id="RIV73768.1"/>
    </source>
</evidence>
<evidence type="ECO:0000256" key="6">
    <source>
        <dbReference type="ARBA" id="ARBA00022898"/>
    </source>
</evidence>
<dbReference type="InterPro" id="IPR001926">
    <property type="entry name" value="TrpB-like_PALP"/>
</dbReference>
<dbReference type="EMBL" id="VNWL01000007">
    <property type="protein sequence ID" value="TXK07452.1"/>
    <property type="molecule type" value="Genomic_DNA"/>
</dbReference>
<dbReference type="OrthoDB" id="9808024at2"/>
<evidence type="ECO:0000256" key="9">
    <source>
        <dbReference type="ARBA" id="ARBA00033075"/>
    </source>
</evidence>
<gene>
    <name evidence="11" type="ORF">D2U88_01635</name>
    <name evidence="12" type="ORF">FQ019_01615</name>
</gene>
<evidence type="ECO:0000256" key="8">
    <source>
        <dbReference type="ARBA" id="ARBA00030296"/>
    </source>
</evidence>
<evidence type="ECO:0000256" key="1">
    <source>
        <dbReference type="ARBA" id="ARBA00001933"/>
    </source>
</evidence>
<dbReference type="AlphaFoldDB" id="A0A418NB23"/>
<dbReference type="FunFam" id="3.40.50.1100:FF:000118">
    <property type="entry name" value="Related to CYS4-cystathionine beta-synthase"/>
    <property type="match status" value="1"/>
</dbReference>
<evidence type="ECO:0000256" key="4">
    <source>
        <dbReference type="ARBA" id="ARBA00022605"/>
    </source>
</evidence>
<dbReference type="InterPro" id="IPR050214">
    <property type="entry name" value="Cys_Synth/Cystath_Beta-Synth"/>
</dbReference>
<dbReference type="PROSITE" id="PS00901">
    <property type="entry name" value="CYS_SYNTHASE"/>
    <property type="match status" value="1"/>
</dbReference>
<dbReference type="GO" id="GO:0016765">
    <property type="term" value="F:transferase activity, transferring alkyl or aryl (other than methyl) groups"/>
    <property type="evidence" value="ECO:0007669"/>
    <property type="project" value="UniProtKB-ARBA"/>
</dbReference>
<evidence type="ECO:0000313" key="14">
    <source>
        <dbReference type="Proteomes" id="UP000321528"/>
    </source>
</evidence>
<reference evidence="12 14" key="2">
    <citation type="submission" date="2019-07" db="EMBL/GenBank/DDBJ databases">
        <title>Draft genome of two Muricauda strains isolated from deep sea.</title>
        <authorList>
            <person name="Sun C."/>
        </authorList>
    </citation>
    <scope>NUCLEOTIDE SEQUENCE [LARGE SCALE GENOMIC DNA]</scope>
    <source>
        <strain evidence="12 14">NH166</strain>
    </source>
</reference>
<accession>A0A418NB23</accession>
<comment type="cofactor">
    <cofactor evidence="1">
        <name>pyridoxal 5'-phosphate</name>
        <dbReference type="ChEBI" id="CHEBI:597326"/>
    </cofactor>
</comment>
<evidence type="ECO:0000256" key="7">
    <source>
        <dbReference type="ARBA" id="ARBA00023192"/>
    </source>
</evidence>